<name>A0A2V2VM61_TRYCR</name>
<gene>
    <name evidence="1" type="ORF">C4B63_19g193</name>
</gene>
<dbReference type="VEuPathDB" id="TriTrypDB:TcG_05050"/>
<dbReference type="VEuPathDB" id="TriTrypDB:TcCLB.506925.420"/>
<dbReference type="VEuPathDB" id="TriTrypDB:TcYC6_0074700"/>
<dbReference type="VEuPathDB" id="TriTrypDB:Tc_MARK_6361"/>
<reference evidence="1 2" key="1">
    <citation type="journal article" date="2018" name="Microb. Genom.">
        <title>Expanding an expanded genome: long-read sequencing of Trypanosoma cruzi.</title>
        <authorList>
            <person name="Berna L."/>
            <person name="Rodriguez M."/>
            <person name="Chiribao M.L."/>
            <person name="Parodi-Talice A."/>
            <person name="Pita S."/>
            <person name="Rijo G."/>
            <person name="Alvarez-Valin F."/>
            <person name="Robello C."/>
        </authorList>
    </citation>
    <scope>NUCLEOTIDE SEQUENCE [LARGE SCALE GENOMIC DNA]</scope>
    <source>
        <strain evidence="1 2">Dm28c</strain>
    </source>
</reference>
<sequence length="207" mass="23748">MDVTDHVFFGSDKNHFITVDLPHLLMCRTALAALKGSDTQYACSEMLHWDEYREIFGVSEGTGKMLDFFLRRTAVPFSGHRFKLEKGNFIVKAYSVALDPSFSEAPVQSFCSEMEHWDEFREENNIRDGVQSMRTLFYPQVFSGYDIFMLDKKGKLVFTKMMSITASRGNFGKDTQALCAEMIHWDDFQTACGIVPNPRLETVFKKS</sequence>
<comment type="caution">
    <text evidence="1">The sequence shown here is derived from an EMBL/GenBank/DDBJ whole genome shotgun (WGS) entry which is preliminary data.</text>
</comment>
<dbReference type="AlphaFoldDB" id="A0A2V2VM61"/>
<protein>
    <submittedName>
        <fullName evidence="1">Uncharacterized protein</fullName>
    </submittedName>
</protein>
<dbReference type="VEuPathDB" id="TriTrypDB:C4B63_19g193"/>
<evidence type="ECO:0000313" key="1">
    <source>
        <dbReference type="EMBL" id="PWU96298.1"/>
    </source>
</evidence>
<dbReference type="VEuPathDB" id="TriTrypDB:TcBrA4_0056630"/>
<accession>A0A2V2VM61</accession>
<dbReference type="VEuPathDB" id="TriTrypDB:TcCL_ESM08498"/>
<dbReference type="VEuPathDB" id="TriTrypDB:TCSYLVIO_007388"/>
<dbReference type="EMBL" id="PRFA01000019">
    <property type="protein sequence ID" value="PWU96298.1"/>
    <property type="molecule type" value="Genomic_DNA"/>
</dbReference>
<evidence type="ECO:0000313" key="2">
    <source>
        <dbReference type="Proteomes" id="UP000246121"/>
    </source>
</evidence>
<dbReference type="VEuPathDB" id="TriTrypDB:BCY84_03165"/>
<proteinExistence type="predicted"/>
<dbReference type="VEuPathDB" id="TriTrypDB:C3747_9g237"/>
<dbReference type="Proteomes" id="UP000246121">
    <property type="component" value="Unassembled WGS sequence"/>
</dbReference>
<organism evidence="1 2">
    <name type="scientific">Trypanosoma cruzi</name>
    <dbReference type="NCBI Taxonomy" id="5693"/>
    <lineage>
        <taxon>Eukaryota</taxon>
        <taxon>Discoba</taxon>
        <taxon>Euglenozoa</taxon>
        <taxon>Kinetoplastea</taxon>
        <taxon>Metakinetoplastina</taxon>
        <taxon>Trypanosomatida</taxon>
        <taxon>Trypanosomatidae</taxon>
        <taxon>Trypanosoma</taxon>
        <taxon>Schizotrypanum</taxon>
    </lineage>
</organism>
<dbReference type="VEuPathDB" id="TriTrypDB:ECC02_003614"/>